<organism evidence="2 3">
    <name type="scientific">Strongyloides venezuelensis</name>
    <name type="common">Threadworm</name>
    <dbReference type="NCBI Taxonomy" id="75913"/>
    <lineage>
        <taxon>Eukaryota</taxon>
        <taxon>Metazoa</taxon>
        <taxon>Ecdysozoa</taxon>
        <taxon>Nematoda</taxon>
        <taxon>Chromadorea</taxon>
        <taxon>Rhabditida</taxon>
        <taxon>Tylenchina</taxon>
        <taxon>Panagrolaimomorpha</taxon>
        <taxon>Strongyloidoidea</taxon>
        <taxon>Strongyloididae</taxon>
        <taxon>Strongyloides</taxon>
    </lineage>
</organism>
<reference evidence="3" key="2">
    <citation type="submission" date="2015-08" db="UniProtKB">
        <authorList>
            <consortium name="WormBaseParasite"/>
        </authorList>
    </citation>
    <scope>IDENTIFICATION</scope>
</reference>
<protein>
    <submittedName>
        <fullName evidence="3">COP9 signalosome complex subunit 3</fullName>
    </submittedName>
</protein>
<reference evidence="2" key="1">
    <citation type="submission" date="2014-07" db="EMBL/GenBank/DDBJ databases">
        <authorList>
            <person name="Martin A.A"/>
            <person name="De Silva N."/>
        </authorList>
    </citation>
    <scope>NUCLEOTIDE SEQUENCE</scope>
</reference>
<dbReference type="InterPro" id="IPR055089">
    <property type="entry name" value="COP9_N"/>
</dbReference>
<keyword evidence="2" id="KW-1185">Reference proteome</keyword>
<dbReference type="AlphaFoldDB" id="A0A0K0FUL4"/>
<dbReference type="Proteomes" id="UP000035680">
    <property type="component" value="Unassembled WGS sequence"/>
</dbReference>
<accession>A0A0K0FUL4</accession>
<proteinExistence type="predicted"/>
<name>A0A0K0FUL4_STRVS</name>
<dbReference type="WBParaSite" id="SVE_1602700.1">
    <property type="protein sequence ID" value="SVE_1602700.1"/>
    <property type="gene ID" value="SVE_1602700"/>
</dbReference>
<evidence type="ECO:0000313" key="2">
    <source>
        <dbReference type="Proteomes" id="UP000035680"/>
    </source>
</evidence>
<dbReference type="Pfam" id="PF22788">
    <property type="entry name" value="COP9_hel_rpt"/>
    <property type="match status" value="1"/>
</dbReference>
<feature type="domain" description="COP9 signalosome complex subunit 3 N-terminal helical repeats" evidence="1">
    <location>
        <begin position="38"/>
        <end position="250"/>
    </location>
</feature>
<evidence type="ECO:0000259" key="1">
    <source>
        <dbReference type="Pfam" id="PF22788"/>
    </source>
</evidence>
<sequence>MAALVSTTYENIKERGDLDFPNYVTKLHEYCSNIVVQMSKDAIVNFINESNTRTNNIFLWHILSVYLRKFNDNRPIKSLIDISMIMKLISDTDAFEAKQIFDIIDGVGRNIITRLVNSNDEDTAKNLCKSIINLLQSGNTNVVTSFHTILMKLYAKDNNIGDTLKYIILDNYQLLNEKFMTKVKKPQPAISPVSLTSYFYYSGNALMKEKRYVDAFVCYESVIHICNKVPNTTNDIFYSSIKRYILSGILAFQRSPLMNLILPNETTRNFNIYSADYVSIHKIFKNGLAIDNNTFSNFSTTINTLSKKLDDEHKENCEYLLLIKELVVKHSVIKFAKVYDKMTIDDLISKSFVPDTIDIHKYLSDLVDEKLINVTISDNRIITFIDKEEIDTSSVYHLCSEIEIAQTRLSKLKSLLCNSFNNENRFVDGKFDNNPLEIIACIEE</sequence>
<evidence type="ECO:0000313" key="3">
    <source>
        <dbReference type="WBParaSite" id="SVE_1602700.1"/>
    </source>
</evidence>